<dbReference type="RefSeq" id="WP_011811453.1">
    <property type="nucleotide sequence ID" value="NC_008786.1"/>
</dbReference>
<organism evidence="2 3">
    <name type="scientific">Verminephrobacter eiseniae (strain EF01-2)</name>
    <dbReference type="NCBI Taxonomy" id="391735"/>
    <lineage>
        <taxon>Bacteria</taxon>
        <taxon>Pseudomonadati</taxon>
        <taxon>Pseudomonadota</taxon>
        <taxon>Betaproteobacteria</taxon>
        <taxon>Burkholderiales</taxon>
        <taxon>Comamonadaceae</taxon>
        <taxon>Verminephrobacter</taxon>
    </lineage>
</organism>
<feature type="coiled-coil region" evidence="1">
    <location>
        <begin position="189"/>
        <end position="290"/>
    </location>
</feature>
<accession>A1WPA7</accession>
<name>A1WPA7_VEREI</name>
<dbReference type="Proteomes" id="UP000000374">
    <property type="component" value="Chromosome"/>
</dbReference>
<evidence type="ECO:0000256" key="1">
    <source>
        <dbReference type="SAM" id="Coils"/>
    </source>
</evidence>
<evidence type="ECO:0000313" key="3">
    <source>
        <dbReference type="Proteomes" id="UP000000374"/>
    </source>
</evidence>
<dbReference type="OrthoDB" id="9851079at2"/>
<dbReference type="AlphaFoldDB" id="A1WPA7"/>
<protein>
    <submittedName>
        <fullName evidence="2">Uncharacterized protein</fullName>
    </submittedName>
</protein>
<reference evidence="3" key="1">
    <citation type="submission" date="2006-12" db="EMBL/GenBank/DDBJ databases">
        <title>Complete sequence of chromosome 1 of Verminephrobacter eiseniae EF01-2.</title>
        <authorList>
            <person name="Copeland A."/>
            <person name="Lucas S."/>
            <person name="Lapidus A."/>
            <person name="Barry K."/>
            <person name="Detter J.C."/>
            <person name="Glavina del Rio T."/>
            <person name="Dalin E."/>
            <person name="Tice H."/>
            <person name="Pitluck S."/>
            <person name="Chertkov O."/>
            <person name="Brettin T."/>
            <person name="Bruce D."/>
            <person name="Han C."/>
            <person name="Tapia R."/>
            <person name="Gilna P."/>
            <person name="Schmutz J."/>
            <person name="Larimer F."/>
            <person name="Land M."/>
            <person name="Hauser L."/>
            <person name="Kyrpides N."/>
            <person name="Kim E."/>
            <person name="Stahl D."/>
            <person name="Richardson P."/>
        </authorList>
    </citation>
    <scope>NUCLEOTIDE SEQUENCE [LARGE SCALE GENOMIC DNA]</scope>
    <source>
        <strain evidence="3">EF01-2</strain>
    </source>
</reference>
<gene>
    <name evidence="2" type="ordered locus">Veis_3752</name>
</gene>
<evidence type="ECO:0000313" key="2">
    <source>
        <dbReference type="EMBL" id="ABM59464.1"/>
    </source>
</evidence>
<dbReference type="GeneID" id="76462125"/>
<keyword evidence="1" id="KW-0175">Coiled coil</keyword>
<dbReference type="HOGENOM" id="CLU_844518_0_0_4"/>
<proteinExistence type="predicted"/>
<dbReference type="STRING" id="391735.Veis_3752"/>
<sequence length="329" mass="36904">MSKLRPGSPLPAIHGNMTLDLFGFEDARLNQLNIIQHTTSVITHLEAMQANAMAMCLHMFLLRQEFDVVGDKTWGMFCERNFKKYGLHESGIRAAIRTGKVLANLGHKGHDSTELAQLSRAALFAFGDAPVDVQEKLLADVKETIHDRGKGPTADEIKKRVEELSAEVSDKAGLLKEKDAAIYRLNTALQARETEASQAREEIDRLHRRLQNQAQEVVHQLPKGVKDAEALRQQIEDEITAKRDELMRTDAEITKLRDQHQRLQQQAALRAHAQNALESLEGDLKALTMKYTEVLVEKIRSADRNNIQTLDRLANGLRALADQLSATLV</sequence>
<dbReference type="KEGG" id="vei:Veis_3752"/>
<dbReference type="EMBL" id="CP000542">
    <property type="protein sequence ID" value="ABM59464.1"/>
    <property type="molecule type" value="Genomic_DNA"/>
</dbReference>
<keyword evidence="3" id="KW-1185">Reference proteome</keyword>
<dbReference type="Gene3D" id="1.10.287.1490">
    <property type="match status" value="1"/>
</dbReference>